<evidence type="ECO:0000259" key="3">
    <source>
        <dbReference type="Pfam" id="PF00501"/>
    </source>
</evidence>
<dbReference type="Proteomes" id="UP000054466">
    <property type="component" value="Unassembled WGS sequence"/>
</dbReference>
<comment type="similarity">
    <text evidence="1">Belongs to the ATP-dependent AMP-binding enzyme family.</text>
</comment>
<dbReference type="GO" id="GO:0016405">
    <property type="term" value="F:CoA-ligase activity"/>
    <property type="evidence" value="ECO:0007669"/>
    <property type="project" value="TreeGrafter"/>
</dbReference>
<feature type="domain" description="AMP-dependent synthetase/ligase" evidence="3">
    <location>
        <begin position="25"/>
        <end position="254"/>
    </location>
</feature>
<dbReference type="RefSeq" id="XP_016249494.1">
    <property type="nucleotide sequence ID" value="XM_016391975.1"/>
</dbReference>
<feature type="domain" description="AMP-dependent synthetase/ligase" evidence="3">
    <location>
        <begin position="278"/>
        <end position="361"/>
    </location>
</feature>
<dbReference type="SUPFAM" id="SSF56801">
    <property type="entry name" value="Acetyl-CoA synthetase-like"/>
    <property type="match status" value="1"/>
</dbReference>
<dbReference type="Pfam" id="PF00501">
    <property type="entry name" value="AMP-binding"/>
    <property type="match status" value="2"/>
</dbReference>
<dbReference type="HOGENOM" id="CLU_000022_59_2_1"/>
<gene>
    <name evidence="5" type="ORF">PV07_05103</name>
</gene>
<dbReference type="EMBL" id="KN847042">
    <property type="protein sequence ID" value="KIW29278.1"/>
    <property type="molecule type" value="Genomic_DNA"/>
</dbReference>
<sequence length="519" mass="57310">MAPITSPLKVHFRRDRSITQLMLENICNTDPGKVICEDTLSDKRLTYGGVREDAFRLAESLRRAYGLQPGDVVSIISRSCVDYILATHAVWAAGATVSTINHSNTTKDIAFAIGIVKPKIIIVDAAVKKKVDDAVKQDQFQITILTLLSRVPGHALFPDELLLDPGARISPEAYVLDGQDAHKRCAAIVLSSGTTGLPKAVMLSHYNLTAICEMLRLHDRNNWRGDMREVFFPVSTYGEFTYFAYVSHIYGMYVCALLGPWLGCYIQLMHAFDMGIFCQAHVASKLRERFPGVSLCQTYGCTETSSCITQSGVRDRDAPLVATGTLVANMAIRFIDDSLQEVAPGTPGEICVSCPTIMMGYKDNEKATQESFLEPGWYRTGDVGYLDKNGYLIIVDRIKDVIKYKGFQVPPSELEEIIGRHPHVHDVGVVAAWADAEATELPRAFVVADPALAVSAYPRLADEICKLVADQVAGYKRLRGGVRFVQRLPRNPTGKLLRRQLRVEQERGESAGGQLKGKI</sequence>
<dbReference type="Pfam" id="PF13193">
    <property type="entry name" value="AMP-binding_C"/>
    <property type="match status" value="1"/>
</dbReference>
<dbReference type="GeneID" id="27344297"/>
<dbReference type="PROSITE" id="PS00455">
    <property type="entry name" value="AMP_BINDING"/>
    <property type="match status" value="1"/>
</dbReference>
<reference evidence="5 6" key="1">
    <citation type="submission" date="2015-01" db="EMBL/GenBank/DDBJ databases">
        <title>The Genome Sequence of Cladophialophora immunda CBS83496.</title>
        <authorList>
            <consortium name="The Broad Institute Genomics Platform"/>
            <person name="Cuomo C."/>
            <person name="de Hoog S."/>
            <person name="Gorbushina A."/>
            <person name="Stielow B."/>
            <person name="Teixiera M."/>
            <person name="Abouelleil A."/>
            <person name="Chapman S.B."/>
            <person name="Priest M."/>
            <person name="Young S.K."/>
            <person name="Wortman J."/>
            <person name="Nusbaum C."/>
            <person name="Birren B."/>
        </authorList>
    </citation>
    <scope>NUCLEOTIDE SEQUENCE [LARGE SCALE GENOMIC DNA]</scope>
    <source>
        <strain evidence="5 6">CBS 83496</strain>
    </source>
</reference>
<dbReference type="InterPro" id="IPR000873">
    <property type="entry name" value="AMP-dep_synth/lig_dom"/>
</dbReference>
<name>A0A0D2CDP5_9EURO</name>
<feature type="domain" description="AMP-binding enzyme C-terminal" evidence="4">
    <location>
        <begin position="413"/>
        <end position="495"/>
    </location>
</feature>
<evidence type="ECO:0000313" key="5">
    <source>
        <dbReference type="EMBL" id="KIW29278.1"/>
    </source>
</evidence>
<dbReference type="OrthoDB" id="1898221at2759"/>
<organism evidence="5 6">
    <name type="scientific">Cladophialophora immunda</name>
    <dbReference type="NCBI Taxonomy" id="569365"/>
    <lineage>
        <taxon>Eukaryota</taxon>
        <taxon>Fungi</taxon>
        <taxon>Dikarya</taxon>
        <taxon>Ascomycota</taxon>
        <taxon>Pezizomycotina</taxon>
        <taxon>Eurotiomycetes</taxon>
        <taxon>Chaetothyriomycetidae</taxon>
        <taxon>Chaetothyriales</taxon>
        <taxon>Herpotrichiellaceae</taxon>
        <taxon>Cladophialophora</taxon>
    </lineage>
</organism>
<accession>A0A0D2CDP5</accession>
<dbReference type="InterPro" id="IPR020845">
    <property type="entry name" value="AMP-binding_CS"/>
</dbReference>
<evidence type="ECO:0008006" key="7">
    <source>
        <dbReference type="Google" id="ProtNLM"/>
    </source>
</evidence>
<dbReference type="InterPro" id="IPR045851">
    <property type="entry name" value="AMP-bd_C_sf"/>
</dbReference>
<protein>
    <recommendedName>
        <fullName evidence="7">4-coumarate-CoA ligase</fullName>
    </recommendedName>
</protein>
<dbReference type="STRING" id="569365.A0A0D2CDP5"/>
<dbReference type="PANTHER" id="PTHR24096">
    <property type="entry name" value="LONG-CHAIN-FATTY-ACID--COA LIGASE"/>
    <property type="match status" value="1"/>
</dbReference>
<dbReference type="InterPro" id="IPR025110">
    <property type="entry name" value="AMP-bd_C"/>
</dbReference>
<dbReference type="AlphaFoldDB" id="A0A0D2CDP5"/>
<keyword evidence="2" id="KW-0436">Ligase</keyword>
<proteinExistence type="inferred from homology"/>
<dbReference type="PANTHER" id="PTHR24096:SF149">
    <property type="entry name" value="AMP-BINDING DOMAIN-CONTAINING PROTEIN-RELATED"/>
    <property type="match status" value="1"/>
</dbReference>
<dbReference type="VEuPathDB" id="FungiDB:PV07_05103"/>
<dbReference type="Gene3D" id="3.30.300.30">
    <property type="match status" value="1"/>
</dbReference>
<evidence type="ECO:0000313" key="6">
    <source>
        <dbReference type="Proteomes" id="UP000054466"/>
    </source>
</evidence>
<keyword evidence="6" id="KW-1185">Reference proteome</keyword>
<evidence type="ECO:0000256" key="2">
    <source>
        <dbReference type="ARBA" id="ARBA00022598"/>
    </source>
</evidence>
<evidence type="ECO:0000256" key="1">
    <source>
        <dbReference type="ARBA" id="ARBA00006432"/>
    </source>
</evidence>
<dbReference type="InterPro" id="IPR042099">
    <property type="entry name" value="ANL_N_sf"/>
</dbReference>
<evidence type="ECO:0000259" key="4">
    <source>
        <dbReference type="Pfam" id="PF13193"/>
    </source>
</evidence>
<dbReference type="Gene3D" id="3.40.50.12780">
    <property type="entry name" value="N-terminal domain of ligase-like"/>
    <property type="match status" value="2"/>
</dbReference>